<comment type="caution">
    <text evidence="1">The sequence shown here is derived from an EMBL/GenBank/DDBJ whole genome shotgun (WGS) entry which is preliminary data.</text>
</comment>
<proteinExistence type="predicted"/>
<evidence type="ECO:0000313" key="1">
    <source>
        <dbReference type="EMBL" id="OAP54713.1"/>
    </source>
</evidence>
<evidence type="ECO:0000313" key="2">
    <source>
        <dbReference type="Proteomes" id="UP000078343"/>
    </source>
</evidence>
<name>A0A178Z6A3_9EURO</name>
<dbReference type="AlphaFoldDB" id="A0A178Z6A3"/>
<organism evidence="1 2">
    <name type="scientific">Fonsecaea erecta</name>
    <dbReference type="NCBI Taxonomy" id="1367422"/>
    <lineage>
        <taxon>Eukaryota</taxon>
        <taxon>Fungi</taxon>
        <taxon>Dikarya</taxon>
        <taxon>Ascomycota</taxon>
        <taxon>Pezizomycotina</taxon>
        <taxon>Eurotiomycetes</taxon>
        <taxon>Chaetothyriomycetidae</taxon>
        <taxon>Chaetothyriales</taxon>
        <taxon>Herpotrichiellaceae</taxon>
        <taxon>Fonsecaea</taxon>
    </lineage>
</organism>
<dbReference type="EMBL" id="LVYI01000013">
    <property type="protein sequence ID" value="OAP54713.1"/>
    <property type="molecule type" value="Genomic_DNA"/>
</dbReference>
<dbReference type="RefSeq" id="XP_018688080.1">
    <property type="nucleotide sequence ID" value="XM_018842667.1"/>
</dbReference>
<accession>A0A178Z6A3</accession>
<reference evidence="1 2" key="1">
    <citation type="submission" date="2016-04" db="EMBL/GenBank/DDBJ databases">
        <title>Draft genome of Fonsecaea erecta CBS 125763.</title>
        <authorList>
            <person name="Weiss V.A."/>
            <person name="Vicente V.A."/>
            <person name="Raittz R.T."/>
            <person name="Moreno L.F."/>
            <person name="De Souza E.M."/>
            <person name="Pedrosa F.O."/>
            <person name="Steffens M.B."/>
            <person name="Faoro H."/>
            <person name="Tadra-Sfeir M.Z."/>
            <person name="Najafzadeh M.J."/>
            <person name="Felipe M.S."/>
            <person name="Teixeira M."/>
            <person name="Sun J."/>
            <person name="Xi L."/>
            <person name="Gomes R."/>
            <person name="De Azevedo C.M."/>
            <person name="Salgado C.G."/>
            <person name="Da Silva M.B."/>
            <person name="Nascimento M.F."/>
            <person name="Queiroz-Telles F."/>
            <person name="Attili D.S."/>
            <person name="Gorbushina A."/>
        </authorList>
    </citation>
    <scope>NUCLEOTIDE SEQUENCE [LARGE SCALE GENOMIC DNA]</scope>
    <source>
        <strain evidence="1 2">CBS 125763</strain>
    </source>
</reference>
<keyword evidence="2" id="KW-1185">Reference proteome</keyword>
<dbReference type="Proteomes" id="UP000078343">
    <property type="component" value="Unassembled WGS sequence"/>
</dbReference>
<sequence>MKHFDPIITNITRAAQFPRTELEHKDIFVCLINQSPPTTPHQAKYSLFKLITSPTTMLVLSTAAASLALFSAASAIPLKAEKRQAIDGTFGLSVGEEGLFDISEVQTFKFSYANNSAYFGEIKYQEYSEPLVLSGAKVAGDTTGGLSFLSIHSAPTGWQDAYIEPTKTAPLQFTVPHSGGNMPAGAVSTGFSFSGGGPLLWNGENKFWACQNPQLQALNTYQIWWNGAGTFPLGVDCKGPIGADMIDGCARGN</sequence>
<protein>
    <submittedName>
        <fullName evidence="1">Uncharacterized protein</fullName>
    </submittedName>
</protein>
<dbReference type="OrthoDB" id="5430620at2759"/>
<dbReference type="GeneID" id="30015329"/>
<gene>
    <name evidence="1" type="ORF">AYL99_11161</name>
</gene>